<dbReference type="EMBL" id="BPLR01013215">
    <property type="protein sequence ID" value="GIY59566.1"/>
    <property type="molecule type" value="Genomic_DNA"/>
</dbReference>
<comment type="caution">
    <text evidence="2">The sequence shown here is derived from an EMBL/GenBank/DDBJ whole genome shotgun (WGS) entry which is preliminary data.</text>
</comment>
<evidence type="ECO:0000256" key="1">
    <source>
        <dbReference type="SAM" id="MobiDB-lite"/>
    </source>
</evidence>
<organism evidence="2 3">
    <name type="scientific">Caerostris extrusa</name>
    <name type="common">Bark spider</name>
    <name type="synonym">Caerostris bankana</name>
    <dbReference type="NCBI Taxonomy" id="172846"/>
    <lineage>
        <taxon>Eukaryota</taxon>
        <taxon>Metazoa</taxon>
        <taxon>Ecdysozoa</taxon>
        <taxon>Arthropoda</taxon>
        <taxon>Chelicerata</taxon>
        <taxon>Arachnida</taxon>
        <taxon>Araneae</taxon>
        <taxon>Araneomorphae</taxon>
        <taxon>Entelegynae</taxon>
        <taxon>Araneoidea</taxon>
        <taxon>Araneidae</taxon>
        <taxon>Caerostris</taxon>
    </lineage>
</organism>
<keyword evidence="3" id="KW-1185">Reference proteome</keyword>
<sequence length="205" mass="23000">MSRSVILKLADHCDRTSGSIPWDNSVPYWLRISSSGRIAMQSFLAPLRHSNAKIYRRVKATPPSHPLGLERGGGWLSQKGSRGDDEKVWETSGKGSGRHAHGSRIRRGTSSSYLKVASFRSHIKSNTWRAIGSPLNNFDFYAREQEHAFLFTQFERGKNGQVIDKNDDEGSSGANLYSFGQRSARQGVHRLSAFQVNQPSSFFRK</sequence>
<feature type="region of interest" description="Disordered" evidence="1">
    <location>
        <begin position="66"/>
        <end position="105"/>
    </location>
</feature>
<proteinExistence type="predicted"/>
<evidence type="ECO:0008006" key="4">
    <source>
        <dbReference type="Google" id="ProtNLM"/>
    </source>
</evidence>
<reference evidence="2 3" key="1">
    <citation type="submission" date="2021-06" db="EMBL/GenBank/DDBJ databases">
        <title>Caerostris extrusa draft genome.</title>
        <authorList>
            <person name="Kono N."/>
            <person name="Arakawa K."/>
        </authorList>
    </citation>
    <scope>NUCLEOTIDE SEQUENCE [LARGE SCALE GENOMIC DNA]</scope>
</reference>
<protein>
    <recommendedName>
        <fullName evidence="4">Ribosomal protein L2</fullName>
    </recommendedName>
</protein>
<dbReference type="AlphaFoldDB" id="A0AAV4UPC3"/>
<name>A0AAV4UPC3_CAEEX</name>
<gene>
    <name evidence="2" type="ORF">CEXT_369861</name>
</gene>
<feature type="compositionally biased region" description="Basic residues" evidence="1">
    <location>
        <begin position="96"/>
        <end position="105"/>
    </location>
</feature>
<evidence type="ECO:0000313" key="3">
    <source>
        <dbReference type="Proteomes" id="UP001054945"/>
    </source>
</evidence>
<accession>A0AAV4UPC3</accession>
<evidence type="ECO:0000313" key="2">
    <source>
        <dbReference type="EMBL" id="GIY59566.1"/>
    </source>
</evidence>
<dbReference type="Proteomes" id="UP001054945">
    <property type="component" value="Unassembled WGS sequence"/>
</dbReference>